<comment type="pathway">
    <text evidence="2 17">tRNA modification; tRNA-queuosine biosynthesis.</text>
</comment>
<evidence type="ECO:0000256" key="2">
    <source>
        <dbReference type="ARBA" id="ARBA00004691"/>
    </source>
</evidence>
<dbReference type="EMBL" id="JXJT01000043">
    <property type="protein sequence ID" value="PCR99198.1"/>
    <property type="molecule type" value="Genomic_DNA"/>
</dbReference>
<evidence type="ECO:0000256" key="8">
    <source>
        <dbReference type="ARBA" id="ARBA00022723"/>
    </source>
</evidence>
<evidence type="ECO:0000256" key="5">
    <source>
        <dbReference type="ARBA" id="ARBA00016895"/>
    </source>
</evidence>
<keyword evidence="12 17" id="KW-0411">Iron-sulfur</keyword>
<dbReference type="EMBL" id="FPKS01000026">
    <property type="protein sequence ID" value="SFZ76945.1"/>
    <property type="molecule type" value="Genomic_DNA"/>
</dbReference>
<dbReference type="Proteomes" id="UP000185655">
    <property type="component" value="Unassembled WGS sequence"/>
</dbReference>
<dbReference type="GO" id="GO:0051539">
    <property type="term" value="F:4 iron, 4 sulfur cluster binding"/>
    <property type="evidence" value="ECO:0007669"/>
    <property type="project" value="UniProtKB-UniRule"/>
</dbReference>
<dbReference type="GO" id="GO:0046872">
    <property type="term" value="F:metal ion binding"/>
    <property type="evidence" value="ECO:0007669"/>
    <property type="project" value="UniProtKB-KW"/>
</dbReference>
<evidence type="ECO:0000256" key="9">
    <source>
        <dbReference type="ARBA" id="ARBA00022785"/>
    </source>
</evidence>
<keyword evidence="9 17" id="KW-0671">Queuosine biosynthesis</keyword>
<evidence type="ECO:0000256" key="16">
    <source>
        <dbReference type="ARBA" id="ARBA00047415"/>
    </source>
</evidence>
<name>A0A1K2HK74_9LACT</name>
<dbReference type="UniPathway" id="UPA00392"/>
<feature type="binding site" evidence="17">
    <location>
        <position position="44"/>
    </location>
    <ligand>
        <name>[4Fe-4S] cluster</name>
        <dbReference type="ChEBI" id="CHEBI:49883"/>
    </ligand>
</feature>
<dbReference type="RefSeq" id="WP_031365808.1">
    <property type="nucleotide sequence ID" value="NZ_FPKS01000026.1"/>
</dbReference>
<dbReference type="GO" id="GO:0008616">
    <property type="term" value="P:tRNA queuosine(34) biosynthetic process"/>
    <property type="evidence" value="ECO:0007669"/>
    <property type="project" value="UniProtKB-UniRule"/>
</dbReference>
<accession>A0A1K2HK74</accession>
<evidence type="ECO:0000256" key="13">
    <source>
        <dbReference type="ARBA" id="ARBA00023157"/>
    </source>
</evidence>
<dbReference type="PANTHER" id="PTHR36701">
    <property type="entry name" value="EPOXYQUEUOSINE REDUCTASE QUEH"/>
    <property type="match status" value="1"/>
</dbReference>
<evidence type="ECO:0000256" key="12">
    <source>
        <dbReference type="ARBA" id="ARBA00023014"/>
    </source>
</evidence>
<keyword evidence="13 17" id="KW-1015">Disulfide bond</keyword>
<organism evidence="19 20">
    <name type="scientific">Pseudolactococcus chungangensis CAU 28 = DSM 22330</name>
    <dbReference type="NCBI Taxonomy" id="1122154"/>
    <lineage>
        <taxon>Bacteria</taxon>
        <taxon>Bacillati</taxon>
        <taxon>Bacillota</taxon>
        <taxon>Bacilli</taxon>
        <taxon>Lactobacillales</taxon>
        <taxon>Streptococcaceae</taxon>
        <taxon>Pseudolactococcus</taxon>
    </lineage>
</organism>
<feature type="disulfide bond" description="Redox-active" evidence="17">
    <location>
        <begin position="211"/>
        <end position="213"/>
    </location>
</feature>
<keyword evidence="6 17" id="KW-0004">4Fe-4S</keyword>
<reference evidence="19 20" key="2">
    <citation type="submission" date="2016-11" db="EMBL/GenBank/DDBJ databases">
        <authorList>
            <person name="Jaros S."/>
            <person name="Januszkiewicz K."/>
            <person name="Wedrychowicz H."/>
        </authorList>
    </citation>
    <scope>NUCLEOTIDE SEQUENCE [LARGE SCALE GENOMIC DNA]</scope>
    <source>
        <strain evidence="19 20">DSM 22330</strain>
    </source>
</reference>
<feature type="binding site" evidence="17">
    <location>
        <position position="129"/>
    </location>
    <ligand>
        <name>[4Fe-4S] cluster</name>
        <dbReference type="ChEBI" id="CHEBI:49883"/>
    </ligand>
</feature>
<keyword evidence="8 17" id="KW-0479">Metal-binding</keyword>
<evidence type="ECO:0000256" key="4">
    <source>
        <dbReference type="ARBA" id="ARBA00012622"/>
    </source>
</evidence>
<dbReference type="GO" id="GO:0052693">
    <property type="term" value="F:epoxyqueuosine reductase activity"/>
    <property type="evidence" value="ECO:0007669"/>
    <property type="project" value="UniProtKB-UniRule"/>
</dbReference>
<sequence length="243" mass="28206">MIDSEQLLAKTKNQRVNYDKILRQMIQTWQTEKVRPKLIIHSCCAPCSTYTLEFLSDYADVTIYFANSNIHPEAEYRRRALVQKAFVHDFNQRTNQNVAFLEEDYRPNDFIQMVMVRELQDEPEKGLRCSACFQLRLDLVAEKAVALGYDYFGSALTLSPKKDSQLINEIGLDAQKIYAVKYLPSDFKKNKGYERSVQICREYDIYRQCYCGCIFAAKQQGIDLKTANQNAKAFLKIKQEANS</sequence>
<comment type="catalytic activity">
    <reaction evidence="16 17">
        <text>epoxyqueuosine(34) in tRNA + AH2 = queuosine(34) in tRNA + A + H2O</text>
        <dbReference type="Rhea" id="RHEA:32159"/>
        <dbReference type="Rhea" id="RHEA-COMP:18571"/>
        <dbReference type="Rhea" id="RHEA-COMP:18582"/>
        <dbReference type="ChEBI" id="CHEBI:13193"/>
        <dbReference type="ChEBI" id="CHEBI:15377"/>
        <dbReference type="ChEBI" id="CHEBI:17499"/>
        <dbReference type="ChEBI" id="CHEBI:194431"/>
        <dbReference type="ChEBI" id="CHEBI:194443"/>
        <dbReference type="EC" id="1.17.99.6"/>
    </reaction>
</comment>
<evidence type="ECO:0000313" key="21">
    <source>
        <dbReference type="Proteomes" id="UP000218979"/>
    </source>
</evidence>
<evidence type="ECO:0000256" key="1">
    <source>
        <dbReference type="ARBA" id="ARBA00002268"/>
    </source>
</evidence>
<dbReference type="AlphaFoldDB" id="A0A1K2HK74"/>
<evidence type="ECO:0000256" key="7">
    <source>
        <dbReference type="ARBA" id="ARBA00022694"/>
    </source>
</evidence>
<comment type="function">
    <text evidence="1 17">Catalyzes the conversion of epoxyqueuosine (oQ) to queuosine (Q), which is a hypermodified base found in the wobble positions of tRNA(Asp), tRNA(Asn), tRNA(His) and tRNA(Tyr).</text>
</comment>
<keyword evidence="11 17" id="KW-0408">Iron</keyword>
<dbReference type="InterPro" id="IPR003828">
    <property type="entry name" value="QueH"/>
</dbReference>
<evidence type="ECO:0000313" key="20">
    <source>
        <dbReference type="Proteomes" id="UP000185655"/>
    </source>
</evidence>
<dbReference type="Pfam" id="PF02677">
    <property type="entry name" value="QueH"/>
    <property type="match status" value="1"/>
</dbReference>
<dbReference type="OrthoDB" id="9801033at2"/>
<evidence type="ECO:0000256" key="3">
    <source>
        <dbReference type="ARBA" id="ARBA00008207"/>
    </source>
</evidence>
<gene>
    <name evidence="17" type="primary">queH</name>
    <name evidence="18" type="ORF">RR45_GL001624</name>
    <name evidence="19" type="ORF">SAMN02746068_02151</name>
</gene>
<reference evidence="18 21" key="1">
    <citation type="submission" date="2014-12" db="EMBL/GenBank/DDBJ databases">
        <title>Draft genome sequences of 10 type strains of Lactococcus.</title>
        <authorList>
            <person name="Sun Z."/>
            <person name="Zhong Z."/>
            <person name="Liu W."/>
            <person name="Zhang W."/>
            <person name="Zhang H."/>
        </authorList>
    </citation>
    <scope>NUCLEOTIDE SEQUENCE [LARGE SCALE GENOMIC DNA]</scope>
    <source>
        <strain evidence="18 21">DSM 22330</strain>
    </source>
</reference>
<proteinExistence type="inferred from homology"/>
<evidence type="ECO:0000256" key="6">
    <source>
        <dbReference type="ARBA" id="ARBA00022485"/>
    </source>
</evidence>
<keyword evidence="7 17" id="KW-0819">tRNA processing</keyword>
<dbReference type="Proteomes" id="UP000218979">
    <property type="component" value="Unassembled WGS sequence"/>
</dbReference>
<protein>
    <recommendedName>
        <fullName evidence="5 17">Epoxyqueuosine reductase QueH</fullName>
        <ecNumber evidence="4 17">1.17.99.6</ecNumber>
    </recommendedName>
    <alternativeName>
        <fullName evidence="15 17">Queuosine biosynthesis protein QueH</fullName>
    </alternativeName>
</protein>
<feature type="binding site" evidence="17">
    <location>
        <position position="132"/>
    </location>
    <ligand>
        <name>[4Fe-4S] cluster</name>
        <dbReference type="ChEBI" id="CHEBI:49883"/>
    </ligand>
</feature>
<comment type="similarity">
    <text evidence="3 17">Belongs to the QueH family.</text>
</comment>
<keyword evidence="21" id="KW-1185">Reference proteome</keyword>
<dbReference type="PANTHER" id="PTHR36701:SF1">
    <property type="entry name" value="EPOXYQUEUOSINE REDUCTASE QUEH"/>
    <property type="match status" value="1"/>
</dbReference>
<evidence type="ECO:0000256" key="15">
    <source>
        <dbReference type="ARBA" id="ARBA00031446"/>
    </source>
</evidence>
<dbReference type="HAMAP" id="MF_02089">
    <property type="entry name" value="QueH"/>
    <property type="match status" value="1"/>
</dbReference>
<evidence type="ECO:0000256" key="14">
    <source>
        <dbReference type="ARBA" id="ARBA00023284"/>
    </source>
</evidence>
<evidence type="ECO:0000313" key="18">
    <source>
        <dbReference type="EMBL" id="PCR99198.1"/>
    </source>
</evidence>
<evidence type="ECO:0000256" key="11">
    <source>
        <dbReference type="ARBA" id="ARBA00023004"/>
    </source>
</evidence>
<dbReference type="STRING" id="1122154.SAMN02746068_02151"/>
<keyword evidence="14 17" id="KW-0676">Redox-active center</keyword>
<feature type="binding site" evidence="17">
    <location>
        <position position="43"/>
    </location>
    <ligand>
        <name>[4Fe-4S] cluster</name>
        <dbReference type="ChEBI" id="CHEBI:49883"/>
    </ligand>
</feature>
<dbReference type="EC" id="1.17.99.6" evidence="4 17"/>
<evidence type="ECO:0000256" key="10">
    <source>
        <dbReference type="ARBA" id="ARBA00023002"/>
    </source>
</evidence>
<keyword evidence="10 17" id="KW-0560">Oxidoreductase</keyword>
<evidence type="ECO:0000313" key="19">
    <source>
        <dbReference type="EMBL" id="SFZ76945.1"/>
    </source>
</evidence>
<evidence type="ECO:0000256" key="17">
    <source>
        <dbReference type="HAMAP-Rule" id="MF_02089"/>
    </source>
</evidence>